<dbReference type="Proteomes" id="UP001331761">
    <property type="component" value="Unassembled WGS sequence"/>
</dbReference>
<dbReference type="SMART" id="SM00408">
    <property type="entry name" value="IGc2"/>
    <property type="match status" value="3"/>
</dbReference>
<proteinExistence type="predicted"/>
<dbReference type="InterPro" id="IPR003599">
    <property type="entry name" value="Ig_sub"/>
</dbReference>
<dbReference type="PROSITE" id="PS50835">
    <property type="entry name" value="IG_LIKE"/>
    <property type="match status" value="1"/>
</dbReference>
<gene>
    <name evidence="2" type="ORF">GCK32_009157</name>
</gene>
<evidence type="ECO:0000313" key="2">
    <source>
        <dbReference type="EMBL" id="KAK5980681.1"/>
    </source>
</evidence>
<dbReference type="EMBL" id="WIXE01007140">
    <property type="protein sequence ID" value="KAK5980681.1"/>
    <property type="molecule type" value="Genomic_DNA"/>
</dbReference>
<dbReference type="PANTHER" id="PTHR47633">
    <property type="entry name" value="IMMUNOGLOBULIN"/>
    <property type="match status" value="1"/>
</dbReference>
<reference evidence="2 3" key="1">
    <citation type="submission" date="2019-10" db="EMBL/GenBank/DDBJ databases">
        <title>Assembly and Annotation for the nematode Trichostrongylus colubriformis.</title>
        <authorList>
            <person name="Martin J."/>
        </authorList>
    </citation>
    <scope>NUCLEOTIDE SEQUENCE [LARGE SCALE GENOMIC DNA]</scope>
    <source>
        <strain evidence="2">G859</strain>
        <tissue evidence="2">Whole worm</tissue>
    </source>
</reference>
<dbReference type="InterPro" id="IPR036179">
    <property type="entry name" value="Ig-like_dom_sf"/>
</dbReference>
<dbReference type="FunFam" id="2.60.40.10:FF:002364">
    <property type="entry name" value="Protein CBG19196"/>
    <property type="match status" value="1"/>
</dbReference>
<organism evidence="2 3">
    <name type="scientific">Trichostrongylus colubriformis</name>
    <name type="common">Black scour worm</name>
    <dbReference type="NCBI Taxonomy" id="6319"/>
    <lineage>
        <taxon>Eukaryota</taxon>
        <taxon>Metazoa</taxon>
        <taxon>Ecdysozoa</taxon>
        <taxon>Nematoda</taxon>
        <taxon>Chromadorea</taxon>
        <taxon>Rhabditida</taxon>
        <taxon>Rhabditina</taxon>
        <taxon>Rhabditomorpha</taxon>
        <taxon>Strongyloidea</taxon>
        <taxon>Trichostrongylidae</taxon>
        <taxon>Trichostrongylus</taxon>
    </lineage>
</organism>
<evidence type="ECO:0000259" key="1">
    <source>
        <dbReference type="PROSITE" id="PS50835"/>
    </source>
</evidence>
<feature type="domain" description="Ig-like" evidence="1">
    <location>
        <begin position="305"/>
        <end position="395"/>
    </location>
</feature>
<dbReference type="InterPro" id="IPR003598">
    <property type="entry name" value="Ig_sub2"/>
</dbReference>
<dbReference type="PANTHER" id="PTHR47633:SF4">
    <property type="entry name" value="MYOPALLADIN ISOFORM X1"/>
    <property type="match status" value="1"/>
</dbReference>
<name>A0AAN8FKC9_TRICO</name>
<dbReference type="InterPro" id="IPR007110">
    <property type="entry name" value="Ig-like_dom"/>
</dbReference>
<evidence type="ECO:0000313" key="3">
    <source>
        <dbReference type="Proteomes" id="UP001331761"/>
    </source>
</evidence>
<dbReference type="Gene3D" id="2.60.40.10">
    <property type="entry name" value="Immunoglobulins"/>
    <property type="match status" value="3"/>
</dbReference>
<dbReference type="InterPro" id="IPR013098">
    <property type="entry name" value="Ig_I-set"/>
</dbReference>
<dbReference type="Pfam" id="PF07679">
    <property type="entry name" value="I-set"/>
    <property type="match status" value="2"/>
</dbReference>
<protein>
    <submittedName>
        <fullName evidence="2">Immunoglobulin I-set domain protein</fullName>
    </submittedName>
</protein>
<accession>A0AAN8FKC9</accession>
<dbReference type="SUPFAM" id="SSF48726">
    <property type="entry name" value="Immunoglobulin"/>
    <property type="match status" value="3"/>
</dbReference>
<dbReference type="InterPro" id="IPR013783">
    <property type="entry name" value="Ig-like_fold"/>
</dbReference>
<dbReference type="AlphaFoldDB" id="A0AAN8FKC9"/>
<comment type="caution">
    <text evidence="2">The sequence shown here is derived from an EMBL/GenBank/DDBJ whole genome shotgun (WGS) entry which is preliminary data.</text>
</comment>
<sequence>RLAQSRIPQLTKRVTTTTTAEGVVQHVHDELSQPTQVSTTTRKEDEDAQWKRTVAMRQMQPVTEKTTTITETTTTTQASEGEGFWTDGAYTTSPSPPPVPRHRFLEEETYRREAIEIGKAATEPEFIRPLRKEYTVDEGGRVVLETVLMGNPRPKVRFFFNDKELRKESKFCEILISEDTYSFVIDKARLEHAGFYKITAENTRGYTETLTMLHVRPKALVKPPQRNGYVAPSQKVTVYESPTEHTTVTEEFAMFEYEQRRPQKHETTRLVTPPPAKRFQAHRQEEEQLERYDVEQQQKIAGHPPHFTQTLISAVAADGDTTKFEGIVTGWPAPTVEWTKDGMPLTRTSLPDLDISNIGGRVSLVFRKCSTVHSGKYMCTARNASGVATSSAQLVIRPKTIAPDFIQRLISEEVVEGSRLKWTVRVTGDPQPKEGNGVHSLVIVQTELADSGQFTCLAENVAGEARSTADLVVRPAGTGPGTYFHITKVTQEKQIEGEQPVRNTAFTVENPPLQSAML</sequence>
<dbReference type="SMART" id="SM00409">
    <property type="entry name" value="IG"/>
    <property type="match status" value="3"/>
</dbReference>
<dbReference type="GO" id="GO:0004672">
    <property type="term" value="F:protein kinase activity"/>
    <property type="evidence" value="ECO:0007669"/>
    <property type="project" value="TreeGrafter"/>
</dbReference>
<feature type="non-terminal residue" evidence="2">
    <location>
        <position position="1"/>
    </location>
</feature>
<keyword evidence="3" id="KW-1185">Reference proteome</keyword>